<accession>A0A7S4QIK1</accession>
<dbReference type="GO" id="GO:0003678">
    <property type="term" value="F:DNA helicase activity"/>
    <property type="evidence" value="ECO:0007669"/>
    <property type="project" value="UniProtKB-EC"/>
</dbReference>
<dbReference type="InterPro" id="IPR041677">
    <property type="entry name" value="DNA2/NAM7_AAA_11"/>
</dbReference>
<dbReference type="InterPro" id="IPR003593">
    <property type="entry name" value="AAA+_ATPase"/>
</dbReference>
<dbReference type="Gene3D" id="3.40.50.300">
    <property type="entry name" value="P-loop containing nucleotide triphosphate hydrolases"/>
    <property type="match status" value="2"/>
</dbReference>
<dbReference type="PANTHER" id="PTHR45418:SF1">
    <property type="entry name" value="CANCER_TESTIS ANTIGEN 55"/>
    <property type="match status" value="1"/>
</dbReference>
<evidence type="ECO:0000256" key="8">
    <source>
        <dbReference type="ARBA" id="ARBA00022840"/>
    </source>
</evidence>
<sequence length="978" mass="109749">MPRRGSKKKQTNPAILNFRAALEPYAILFLDHVNSSTEIRSRSSDRSEVNDIFGTWCQSNPPPTVGDESAEESDKKSLKYVCSSVMAVLRRQKLLKTKREGDIVLCVFALTSDPNSFPPMEERKTARDKILQRRKNLESDKGGVTVSWDDEFEMEDSPVPNGHRKELSFTITGCSGSQRSIRVAVSIAGANSGYFSLEFERRAHKKSFNFSAWQNQISVIFQSPGTGVFRTIIVFDFETEGRSFKIARYVTVRSGDTIVHNILKPTSPYQKKRRGMKIGDITQFEPAPSSGGAPAFIARLPPCKIPPDIQEMIDQNEMDGAVSGMAGKPGSYAGFWKRLLWASEAQANKDIMLYDISKASLVRQGRLFKLAVPGLAEGRPSVLRGDTVIVKLNGRGYFGRVETTRLEEVLLDFRPKFAQNYQQGIDTVDVRFTFSRTIFRTSHAGVSKALKSMGKQMLFPDLRNIVESPEEALARNIITPLRWANRSLNPKQQKAVECILKGSEQIPYIIWGPPGTGKTTTMVEVVYQLARHASQQKILLVAPSNDAADVLVRKLSPYFPPTEMRRILAYSRTLDQVCPLAQPYASEGLSGEGQVEEITSARIVVSTVNLAARFAYMGVEINHFDVLCVDEAGHSTEPEVIAVAASLFNFSSKKKQMILAGDPRQLGPIITSDLCKKYGMDVSYMERLSGRPPYERGDDGTFRPSLITKLVQNYRSHPAILKLPNEMFYDNELQQCGDHFATHSMARWEHLPKKGFPIVFHAIQGENLREGNSPSWFNPQEAQEVVDYVDLLVKQSTPSVNVADIGIITPYARQVQKIRLLLKTRDLGDVKVGSVETFQGQERRVIIISTVRAENDLVDHDKKYNLGFVSNKKRFNVAVTRAQALLVIVGQPQVLATDKETWLPLLRMCRDNQSWIGEKWLEDIDTSNEEEEILASASGESWEETQAENDDWVMDGMERLDISHAVEQEGLGYVNREE</sequence>
<evidence type="ECO:0000256" key="5">
    <source>
        <dbReference type="ARBA" id="ARBA00022741"/>
    </source>
</evidence>
<feature type="domain" description="Helicase ATP-binding" evidence="14">
    <location>
        <begin position="484"/>
        <end position="697"/>
    </location>
</feature>
<evidence type="ECO:0000259" key="14">
    <source>
        <dbReference type="SMART" id="SM00487"/>
    </source>
</evidence>
<dbReference type="GO" id="GO:0016787">
    <property type="term" value="F:hydrolase activity"/>
    <property type="evidence" value="ECO:0007669"/>
    <property type="project" value="UniProtKB-KW"/>
</dbReference>
<dbReference type="EC" id="3.6.4.13" evidence="3"/>
<evidence type="ECO:0000256" key="1">
    <source>
        <dbReference type="ARBA" id="ARBA00004331"/>
    </source>
</evidence>
<dbReference type="AlphaFoldDB" id="A0A7S4QIK1"/>
<dbReference type="Pfam" id="PF13086">
    <property type="entry name" value="AAA_11"/>
    <property type="match status" value="2"/>
</dbReference>
<keyword evidence="9" id="KW-0694">RNA-binding</keyword>
<evidence type="ECO:0000256" key="4">
    <source>
        <dbReference type="ARBA" id="ARBA00022490"/>
    </source>
</evidence>
<keyword evidence="5" id="KW-0547">Nucleotide-binding</keyword>
<dbReference type="SUPFAM" id="SSF52540">
    <property type="entry name" value="P-loop containing nucleoside triphosphate hydrolases"/>
    <property type="match status" value="1"/>
</dbReference>
<dbReference type="SMART" id="SM00382">
    <property type="entry name" value="AAA"/>
    <property type="match status" value="1"/>
</dbReference>
<dbReference type="EMBL" id="HBNS01003626">
    <property type="protein sequence ID" value="CAE4583893.1"/>
    <property type="molecule type" value="Transcribed_RNA"/>
</dbReference>
<evidence type="ECO:0000256" key="6">
    <source>
        <dbReference type="ARBA" id="ARBA00022801"/>
    </source>
</evidence>
<proteinExistence type="inferred from homology"/>
<dbReference type="InterPro" id="IPR047187">
    <property type="entry name" value="SF1_C_Upf1"/>
</dbReference>
<evidence type="ECO:0000256" key="7">
    <source>
        <dbReference type="ARBA" id="ARBA00022806"/>
    </source>
</evidence>
<dbReference type="GO" id="GO:0031047">
    <property type="term" value="P:regulatory ncRNA-mediated gene silencing"/>
    <property type="evidence" value="ECO:0007669"/>
    <property type="project" value="UniProtKB-KW"/>
</dbReference>
<dbReference type="Pfam" id="PF21634">
    <property type="entry name" value="MOV-10_beta-barrel"/>
    <property type="match status" value="1"/>
</dbReference>
<evidence type="ECO:0000256" key="10">
    <source>
        <dbReference type="ARBA" id="ARBA00023158"/>
    </source>
</evidence>
<comment type="catalytic activity">
    <reaction evidence="11">
        <text>ATP + H2O = ADP + phosphate + H(+)</text>
        <dbReference type="Rhea" id="RHEA:13065"/>
        <dbReference type="ChEBI" id="CHEBI:15377"/>
        <dbReference type="ChEBI" id="CHEBI:15378"/>
        <dbReference type="ChEBI" id="CHEBI:30616"/>
        <dbReference type="ChEBI" id="CHEBI:43474"/>
        <dbReference type="ChEBI" id="CHEBI:456216"/>
        <dbReference type="EC" id="3.6.4.13"/>
    </reaction>
</comment>
<evidence type="ECO:0000256" key="2">
    <source>
        <dbReference type="ARBA" id="ARBA00005601"/>
    </source>
</evidence>
<evidence type="ECO:0000313" key="15">
    <source>
        <dbReference type="EMBL" id="CAE4583893.1"/>
    </source>
</evidence>
<dbReference type="InterPro" id="IPR026122">
    <property type="entry name" value="MOV-10/SDE3_DEXXQ/H-box"/>
</dbReference>
<evidence type="ECO:0000256" key="11">
    <source>
        <dbReference type="ARBA" id="ARBA00047984"/>
    </source>
</evidence>
<reference evidence="15" key="1">
    <citation type="submission" date="2021-01" db="EMBL/GenBank/DDBJ databases">
        <authorList>
            <person name="Corre E."/>
            <person name="Pelletier E."/>
            <person name="Niang G."/>
            <person name="Scheremetjew M."/>
            <person name="Finn R."/>
            <person name="Kale V."/>
            <person name="Holt S."/>
            <person name="Cochrane G."/>
            <person name="Meng A."/>
            <person name="Brown T."/>
            <person name="Cohen L."/>
        </authorList>
    </citation>
    <scope>NUCLEOTIDE SEQUENCE</scope>
    <source>
        <strain evidence="15">GSO104</strain>
    </source>
</reference>
<dbReference type="PANTHER" id="PTHR45418">
    <property type="entry name" value="CANCER/TESTIS ANTIGEN 55"/>
    <property type="match status" value="1"/>
</dbReference>
<keyword evidence="10" id="KW-0943">RNA-mediated gene silencing</keyword>
<dbReference type="SMART" id="SM00487">
    <property type="entry name" value="DEXDc"/>
    <property type="match status" value="1"/>
</dbReference>
<dbReference type="InterPro" id="IPR049080">
    <property type="entry name" value="MOV-10-like_beta-barrel"/>
</dbReference>
<dbReference type="InterPro" id="IPR027417">
    <property type="entry name" value="P-loop_NTPase"/>
</dbReference>
<protein>
    <recommendedName>
        <fullName evidence="3">RNA helicase</fullName>
        <ecNumber evidence="3">3.6.4.13</ecNumber>
    </recommendedName>
</protein>
<name>A0A7S4QIK1_9STRA</name>
<keyword evidence="7" id="KW-0347">Helicase</keyword>
<dbReference type="GO" id="GO:0036464">
    <property type="term" value="C:cytoplasmic ribonucleoprotein granule"/>
    <property type="evidence" value="ECO:0007669"/>
    <property type="project" value="UniProtKB-SubCell"/>
</dbReference>
<keyword evidence="6" id="KW-0378">Hydrolase</keyword>
<dbReference type="Pfam" id="PF13087">
    <property type="entry name" value="AAA_12"/>
    <property type="match status" value="1"/>
</dbReference>
<dbReference type="InterPro" id="IPR041679">
    <property type="entry name" value="DNA2/NAM7-like_C"/>
</dbReference>
<keyword evidence="8" id="KW-0067">ATP-binding</keyword>
<organism evidence="15">
    <name type="scientific">Ditylum brightwellii</name>
    <dbReference type="NCBI Taxonomy" id="49249"/>
    <lineage>
        <taxon>Eukaryota</taxon>
        <taxon>Sar</taxon>
        <taxon>Stramenopiles</taxon>
        <taxon>Ochrophyta</taxon>
        <taxon>Bacillariophyta</taxon>
        <taxon>Mediophyceae</taxon>
        <taxon>Lithodesmiophycidae</taxon>
        <taxon>Lithodesmiales</taxon>
        <taxon>Lithodesmiaceae</taxon>
        <taxon>Ditylum</taxon>
    </lineage>
</organism>
<comment type="subcellular location">
    <subcellularLocation>
        <location evidence="1">Cytoplasm</location>
        <location evidence="1">Cytoplasmic ribonucleoprotein granule</location>
    </subcellularLocation>
</comment>
<feature type="domain" description="AAA+ ATPase" evidence="13">
    <location>
        <begin position="504"/>
        <end position="671"/>
    </location>
</feature>
<dbReference type="GO" id="GO:0003723">
    <property type="term" value="F:RNA binding"/>
    <property type="evidence" value="ECO:0007669"/>
    <property type="project" value="UniProtKB-KW"/>
</dbReference>
<evidence type="ECO:0000259" key="13">
    <source>
        <dbReference type="SMART" id="SM00382"/>
    </source>
</evidence>
<dbReference type="InterPro" id="IPR014001">
    <property type="entry name" value="Helicase_ATP-bd"/>
</dbReference>
<dbReference type="GO" id="GO:0005524">
    <property type="term" value="F:ATP binding"/>
    <property type="evidence" value="ECO:0007669"/>
    <property type="project" value="UniProtKB-KW"/>
</dbReference>
<evidence type="ECO:0000256" key="12">
    <source>
        <dbReference type="ARBA" id="ARBA00048432"/>
    </source>
</evidence>
<dbReference type="GO" id="GO:0032574">
    <property type="term" value="F:5'-3' RNA helicase activity"/>
    <property type="evidence" value="ECO:0007669"/>
    <property type="project" value="InterPro"/>
</dbReference>
<dbReference type="CDD" id="cd18038">
    <property type="entry name" value="DEXXQc_Helz-like"/>
    <property type="match status" value="1"/>
</dbReference>
<dbReference type="FunFam" id="3.40.50.300:FF:000608">
    <property type="entry name" value="Mov10 RISC complex RNA helicase"/>
    <property type="match status" value="1"/>
</dbReference>
<dbReference type="CDD" id="cd18808">
    <property type="entry name" value="SF1_C_Upf1"/>
    <property type="match status" value="1"/>
</dbReference>
<keyword evidence="4" id="KW-0963">Cytoplasm</keyword>
<gene>
    <name evidence="15" type="ORF">DBRI00130_LOCUS2939</name>
</gene>
<comment type="similarity">
    <text evidence="2">Belongs to the DNA2/NAM7 helicase family. SDE3 subfamily.</text>
</comment>
<evidence type="ECO:0000256" key="9">
    <source>
        <dbReference type="ARBA" id="ARBA00022884"/>
    </source>
</evidence>
<comment type="catalytic activity">
    <reaction evidence="12">
        <text>ATP + H2O = ADP + phosphate + H(+)</text>
        <dbReference type="Rhea" id="RHEA:13065"/>
        <dbReference type="ChEBI" id="CHEBI:15377"/>
        <dbReference type="ChEBI" id="CHEBI:15378"/>
        <dbReference type="ChEBI" id="CHEBI:30616"/>
        <dbReference type="ChEBI" id="CHEBI:43474"/>
        <dbReference type="ChEBI" id="CHEBI:456216"/>
        <dbReference type="EC" id="3.6.4.12"/>
    </reaction>
    <physiologicalReaction direction="left-to-right" evidence="12">
        <dbReference type="Rhea" id="RHEA:13066"/>
    </physiologicalReaction>
</comment>
<evidence type="ECO:0000256" key="3">
    <source>
        <dbReference type="ARBA" id="ARBA00012552"/>
    </source>
</evidence>